<sequence length="394" mass="43995">MLSRRVAQLEPSATLTITAKAKELKAKGVDIVGFGAGEPDFDTPDFVKEACTKALMEGKTKYAPSAGIPELREALAEKLYRENGVEYKPSEIVVSAGAKMVLFLIFMSILNDGDEVLLLSPYWVTYPEQIKLLGGVPIEVPLKEEEGFSPTAELVAEYITDKTKAIVLNSPNNPTGAVYSQEELKRIAELCLERGIFLISDECYEAFVYEDKFVSPASFSKEVRDITFTVNAFSKTYSMTGWRVGYVACPEKYAKVIANLNSQTVSNVTTFAQYGALEALRNPEAKEYVSRMKTEFQRRRDRAYELLLTIPEVKVFKPKGAFYIFPDFSFYAEKLGSDLKLTQFLLEEGKVACVPGSAFGAQGYLRLSYATSMNNIEKGIERIRETLEKLAQKD</sequence>
<keyword evidence="3 7" id="KW-0032">Aminotransferase</keyword>
<evidence type="ECO:0000259" key="6">
    <source>
        <dbReference type="Pfam" id="PF00155"/>
    </source>
</evidence>
<dbReference type="RefSeq" id="WP_121012731.1">
    <property type="nucleotide sequence ID" value="NZ_RCCJ01000001.1"/>
</dbReference>
<comment type="cofactor">
    <cofactor evidence="1">
        <name>pyridoxal 5'-phosphate</name>
        <dbReference type="ChEBI" id="CHEBI:597326"/>
    </cofactor>
</comment>
<keyword evidence="5" id="KW-0663">Pyridoxal phosphate</keyword>
<evidence type="ECO:0000256" key="4">
    <source>
        <dbReference type="ARBA" id="ARBA00022679"/>
    </source>
</evidence>
<dbReference type="Pfam" id="PF00155">
    <property type="entry name" value="Aminotran_1_2"/>
    <property type="match status" value="1"/>
</dbReference>
<dbReference type="PANTHER" id="PTHR46383:SF1">
    <property type="entry name" value="ASPARTATE AMINOTRANSFERASE"/>
    <property type="match status" value="1"/>
</dbReference>
<dbReference type="GO" id="GO:0006520">
    <property type="term" value="P:amino acid metabolic process"/>
    <property type="evidence" value="ECO:0007669"/>
    <property type="project" value="InterPro"/>
</dbReference>
<evidence type="ECO:0000256" key="1">
    <source>
        <dbReference type="ARBA" id="ARBA00001933"/>
    </source>
</evidence>
<dbReference type="Proteomes" id="UP000267841">
    <property type="component" value="Unassembled WGS sequence"/>
</dbReference>
<organism evidence="7 8">
    <name type="scientific">Hydrogenivirga caldilitoris</name>
    <dbReference type="NCBI Taxonomy" id="246264"/>
    <lineage>
        <taxon>Bacteria</taxon>
        <taxon>Pseudomonadati</taxon>
        <taxon>Aquificota</taxon>
        <taxon>Aquificia</taxon>
        <taxon>Aquificales</taxon>
        <taxon>Aquificaceae</taxon>
        <taxon>Hydrogenivirga</taxon>
    </lineage>
</organism>
<dbReference type="OrthoDB" id="9803354at2"/>
<dbReference type="EMBL" id="RCCJ01000001">
    <property type="protein sequence ID" value="RLJ71389.1"/>
    <property type="molecule type" value="Genomic_DNA"/>
</dbReference>
<dbReference type="PANTHER" id="PTHR46383">
    <property type="entry name" value="ASPARTATE AMINOTRANSFERASE"/>
    <property type="match status" value="1"/>
</dbReference>
<dbReference type="CDD" id="cd00609">
    <property type="entry name" value="AAT_like"/>
    <property type="match status" value="1"/>
</dbReference>
<dbReference type="InterPro" id="IPR015424">
    <property type="entry name" value="PyrdxlP-dep_Trfase"/>
</dbReference>
<dbReference type="FunFam" id="3.40.640.10:FF:000033">
    <property type="entry name" value="Aspartate aminotransferase"/>
    <property type="match status" value="1"/>
</dbReference>
<dbReference type="GO" id="GO:0008483">
    <property type="term" value="F:transaminase activity"/>
    <property type="evidence" value="ECO:0007669"/>
    <property type="project" value="UniProtKB-KW"/>
</dbReference>
<dbReference type="AlphaFoldDB" id="A0A497XTH8"/>
<comment type="caution">
    <text evidence="7">The sequence shown here is derived from an EMBL/GenBank/DDBJ whole genome shotgun (WGS) entry which is preliminary data.</text>
</comment>
<reference evidence="7 8" key="1">
    <citation type="submission" date="2018-10" db="EMBL/GenBank/DDBJ databases">
        <title>Genomic Encyclopedia of Archaeal and Bacterial Type Strains, Phase II (KMG-II): from individual species to whole genera.</title>
        <authorList>
            <person name="Goeker M."/>
        </authorList>
    </citation>
    <scope>NUCLEOTIDE SEQUENCE [LARGE SCALE GENOMIC DNA]</scope>
    <source>
        <strain evidence="7 8">DSM 16510</strain>
    </source>
</reference>
<dbReference type="GO" id="GO:0030170">
    <property type="term" value="F:pyridoxal phosphate binding"/>
    <property type="evidence" value="ECO:0007669"/>
    <property type="project" value="InterPro"/>
</dbReference>
<keyword evidence="8" id="KW-1185">Reference proteome</keyword>
<protein>
    <submittedName>
        <fullName evidence="7">Aspartate aminotransferase</fullName>
    </submittedName>
</protein>
<proteinExistence type="inferred from homology"/>
<dbReference type="SUPFAM" id="SSF53383">
    <property type="entry name" value="PLP-dependent transferases"/>
    <property type="match status" value="1"/>
</dbReference>
<evidence type="ECO:0000313" key="7">
    <source>
        <dbReference type="EMBL" id="RLJ71389.1"/>
    </source>
</evidence>
<dbReference type="InterPro" id="IPR015422">
    <property type="entry name" value="PyrdxlP-dep_Trfase_small"/>
</dbReference>
<evidence type="ECO:0000256" key="3">
    <source>
        <dbReference type="ARBA" id="ARBA00022576"/>
    </source>
</evidence>
<comment type="similarity">
    <text evidence="2">Belongs to the class-I pyridoxal-phosphate-dependent aminotransferase family.</text>
</comment>
<gene>
    <name evidence="7" type="ORF">BCF55_1691</name>
</gene>
<dbReference type="InterPro" id="IPR050596">
    <property type="entry name" value="AspAT/PAT-like"/>
</dbReference>
<dbReference type="Gene3D" id="3.90.1150.10">
    <property type="entry name" value="Aspartate Aminotransferase, domain 1"/>
    <property type="match status" value="1"/>
</dbReference>
<feature type="domain" description="Aminotransferase class I/classII large" evidence="6">
    <location>
        <begin position="30"/>
        <end position="383"/>
    </location>
</feature>
<dbReference type="InterPro" id="IPR015421">
    <property type="entry name" value="PyrdxlP-dep_Trfase_major"/>
</dbReference>
<dbReference type="InterPro" id="IPR004839">
    <property type="entry name" value="Aminotransferase_I/II_large"/>
</dbReference>
<accession>A0A497XTH8</accession>
<evidence type="ECO:0000256" key="5">
    <source>
        <dbReference type="ARBA" id="ARBA00022898"/>
    </source>
</evidence>
<name>A0A497XTH8_9AQUI</name>
<evidence type="ECO:0000256" key="2">
    <source>
        <dbReference type="ARBA" id="ARBA00007441"/>
    </source>
</evidence>
<keyword evidence="4 7" id="KW-0808">Transferase</keyword>
<dbReference type="Gene3D" id="3.40.640.10">
    <property type="entry name" value="Type I PLP-dependent aspartate aminotransferase-like (Major domain)"/>
    <property type="match status" value="1"/>
</dbReference>
<evidence type="ECO:0000313" key="8">
    <source>
        <dbReference type="Proteomes" id="UP000267841"/>
    </source>
</evidence>